<evidence type="ECO:0000313" key="2">
    <source>
        <dbReference type="Proteomes" id="UP001354073"/>
    </source>
</evidence>
<proteinExistence type="predicted"/>
<dbReference type="EMBL" id="JAVHXJ020000050">
    <property type="protein sequence ID" value="MGI1898284.1"/>
    <property type="molecule type" value="Genomic_DNA"/>
</dbReference>
<accession>A0ACC7R8Y8</accession>
<evidence type="ECO:0000313" key="1">
    <source>
        <dbReference type="EMBL" id="MGI1898284.1"/>
    </source>
</evidence>
<dbReference type="Proteomes" id="UP001354073">
    <property type="component" value="Unassembled WGS sequence"/>
</dbReference>
<comment type="caution">
    <text evidence="1">The sequence shown here is derived from an EMBL/GenBank/DDBJ whole genome shotgun (WGS) entry which is preliminary data.</text>
</comment>
<name>A0ACC7R8Y8_9VIBR</name>
<gene>
    <name evidence="1" type="ORF">REH74_012220</name>
</gene>
<organism evidence="1 2">
    <name type="scientific">Vibrio campbellii</name>
    <dbReference type="NCBI Taxonomy" id="680"/>
    <lineage>
        <taxon>Bacteria</taxon>
        <taxon>Pseudomonadati</taxon>
        <taxon>Pseudomonadota</taxon>
        <taxon>Gammaproteobacteria</taxon>
        <taxon>Vibrionales</taxon>
        <taxon>Vibrionaceae</taxon>
        <taxon>Vibrio</taxon>
    </lineage>
</organism>
<reference evidence="1" key="1">
    <citation type="submission" date="2024-11" db="EMBL/GenBank/DDBJ databases">
        <title>Identification of new Vibrio campbellii strains harboring the pVA1 plasmid isolated from Penaeus vannamei postlarvae affected by outbreaks of acute hepatopancreatic necrosis disease (AHPND) in Mexico.</title>
        <authorList>
            <person name="Gomez-Gil B."/>
            <person name="Enciso-Ibarra J."/>
        </authorList>
    </citation>
    <scope>NUCLEOTIDE SEQUENCE</scope>
    <source>
        <strain evidence="1">M270204</strain>
    </source>
</reference>
<sequence length="324" mass="36876">MTLRSFLSGSVVKADEQDPNIYTSLKSLQSMKFKATGFDFLPQQPINSLLAGRHISKLRGRGLNFEEMRHYRVGDDIRTMDWKITMRTGKPHVKIFSEERERKVFLLIDQRSNMFFGSTHKMKSVIAAELAALIVWKVVGSTDKVGAIVYNDFEATSFAPQRSANHVLKLLNQVVMMNHQLKVGGARSSETKMFAKLFHQINRVVKHDGLVIFLTDGYGYNTHSEEHIKTLCQHNDVVFCHISDPLEHRMAELGKAVFSDGLKQVALSGRDQQLRIEFAQDVTRAIEQFTDTARKYRIPVLNFNTKAPSDGQLRKALSAYRQVC</sequence>
<protein>
    <submittedName>
        <fullName evidence="1">DUF58 domain-containing protein</fullName>
    </submittedName>
</protein>